<dbReference type="RefSeq" id="WP_070147630.1">
    <property type="nucleotide sequence ID" value="NZ_AP023269.1"/>
</dbReference>
<gene>
    <name evidence="2" type="ORF">GOZ88_02715</name>
</gene>
<name>A0A1S2DM25_AGRVI</name>
<dbReference type="InterPro" id="IPR001279">
    <property type="entry name" value="Metallo-B-lactamas"/>
</dbReference>
<comment type="caution">
    <text evidence="2">The sequence shown here is derived from an EMBL/GenBank/DDBJ whole genome shotgun (WGS) entry which is preliminary data.</text>
</comment>
<dbReference type="InterPro" id="IPR036866">
    <property type="entry name" value="RibonucZ/Hydroxyglut_hydro"/>
</dbReference>
<protein>
    <submittedName>
        <fullName evidence="2">MBL fold metallo-hydrolase</fullName>
    </submittedName>
</protein>
<accession>A0A1S2DM25</accession>
<feature type="domain" description="Metallo-beta-lactamase" evidence="1">
    <location>
        <begin position="41"/>
        <end position="242"/>
    </location>
</feature>
<keyword evidence="2" id="KW-0378">Hydrolase</keyword>
<dbReference type="GO" id="GO:0042781">
    <property type="term" value="F:3'-tRNA processing endoribonuclease activity"/>
    <property type="evidence" value="ECO:0007669"/>
    <property type="project" value="TreeGrafter"/>
</dbReference>
<dbReference type="Gene3D" id="3.60.15.10">
    <property type="entry name" value="Ribonuclease Z/Hydroxyacylglutathione hydrolase-like"/>
    <property type="match status" value="1"/>
</dbReference>
<evidence type="ECO:0000313" key="2">
    <source>
        <dbReference type="EMBL" id="MVA55019.1"/>
    </source>
</evidence>
<dbReference type="PANTHER" id="PTHR46018">
    <property type="entry name" value="ZINC PHOSPHODIESTERASE ELAC PROTEIN 1"/>
    <property type="match status" value="1"/>
</dbReference>
<dbReference type="PANTHER" id="PTHR46018:SF2">
    <property type="entry name" value="ZINC PHOSPHODIESTERASE ELAC PROTEIN 1"/>
    <property type="match status" value="1"/>
</dbReference>
<dbReference type="Pfam" id="PF12706">
    <property type="entry name" value="Lactamase_B_2"/>
    <property type="match status" value="1"/>
</dbReference>
<sequence>MNSSVFQVKFWGVRGSIPVCGAEFDVYGGNTPCIEVRCGEHRLIFDAGSGIRQAGLDMMGDKTSNVDLFFSHCHYDHIIGLPFFKPIYNPEITVNIWSGHLAGSMTTDQMIHQFVSPPYFPVKMDICKASLLFHDFHAGDILTPRPGISIGTFALNHPGGCIGYRVEWAGKVLALVFDIEHQPGELDPTALALMANADIAVYDAAFTEAEMQRYRGFGHSSWEQGVKLAEQANVDRLLLFHHAPWRTDSEMTLLERLAQEAFPATLMARDGMVLDI</sequence>
<proteinExistence type="predicted"/>
<evidence type="ECO:0000259" key="1">
    <source>
        <dbReference type="Pfam" id="PF12706"/>
    </source>
</evidence>
<dbReference type="SUPFAM" id="SSF56281">
    <property type="entry name" value="Metallo-hydrolase/oxidoreductase"/>
    <property type="match status" value="1"/>
</dbReference>
<dbReference type="CDD" id="cd07715">
    <property type="entry name" value="TaR3-like_MBL-fold"/>
    <property type="match status" value="1"/>
</dbReference>
<dbReference type="AlphaFoldDB" id="A0A1S2DM25"/>
<dbReference type="EMBL" id="WPHU01000001">
    <property type="protein sequence ID" value="MVA55019.1"/>
    <property type="molecule type" value="Genomic_DNA"/>
</dbReference>
<dbReference type="Proteomes" id="UP000440716">
    <property type="component" value="Unassembled WGS sequence"/>
</dbReference>
<evidence type="ECO:0000313" key="3">
    <source>
        <dbReference type="Proteomes" id="UP000440716"/>
    </source>
</evidence>
<organism evidence="2 3">
    <name type="scientific">Agrobacterium vitis</name>
    <name type="common">Rhizobium vitis</name>
    <dbReference type="NCBI Taxonomy" id="373"/>
    <lineage>
        <taxon>Bacteria</taxon>
        <taxon>Pseudomonadati</taxon>
        <taxon>Pseudomonadota</taxon>
        <taxon>Alphaproteobacteria</taxon>
        <taxon>Hyphomicrobiales</taxon>
        <taxon>Rhizobiaceae</taxon>
        <taxon>Rhizobium/Agrobacterium group</taxon>
        <taxon>Agrobacterium</taxon>
    </lineage>
</organism>
<reference evidence="2 3" key="1">
    <citation type="submission" date="2019-12" db="EMBL/GenBank/DDBJ databases">
        <title>Whole-genome sequencing of Allorhizobium vitis.</title>
        <authorList>
            <person name="Gan H.M."/>
            <person name="Szegedi E."/>
            <person name="Burr T."/>
            <person name="Savka M.A."/>
        </authorList>
    </citation>
    <scope>NUCLEOTIDE SEQUENCE [LARGE SCALE GENOMIC DNA]</scope>
    <source>
        <strain evidence="2 3">CG415</strain>
    </source>
</reference>